<sequence>MAFKLFVLTLCLTALISYAYQDFKSSELKFLNQINDMPSFLETEGDKKTLPGHTHENAINYFREQIEVAKRDGTAELDDGMMYTVEELEAKIKHIEDAVANGEELDW</sequence>
<evidence type="ECO:0000313" key="2">
    <source>
        <dbReference type="EMBL" id="CAG9334455.1"/>
    </source>
</evidence>
<reference evidence="2" key="1">
    <citation type="submission" date="2021-09" db="EMBL/GenBank/DDBJ databases">
        <authorList>
            <consortium name="AG Swart"/>
            <person name="Singh M."/>
            <person name="Singh A."/>
            <person name="Seah K."/>
            <person name="Emmerich C."/>
        </authorList>
    </citation>
    <scope>NUCLEOTIDE SEQUENCE</scope>
    <source>
        <strain evidence="2">ATCC30299</strain>
    </source>
</reference>
<name>A0AAU9KAI9_9CILI</name>
<proteinExistence type="predicted"/>
<evidence type="ECO:0000313" key="3">
    <source>
        <dbReference type="Proteomes" id="UP001162131"/>
    </source>
</evidence>
<gene>
    <name evidence="2" type="ORF">BSTOLATCC_MIC61071</name>
</gene>
<keyword evidence="3" id="KW-1185">Reference proteome</keyword>
<protein>
    <submittedName>
        <fullName evidence="2">Uncharacterized protein</fullName>
    </submittedName>
</protein>
<evidence type="ECO:0000256" key="1">
    <source>
        <dbReference type="SAM" id="SignalP"/>
    </source>
</evidence>
<dbReference type="EMBL" id="CAJZBQ010000058">
    <property type="protein sequence ID" value="CAG9334455.1"/>
    <property type="molecule type" value="Genomic_DNA"/>
</dbReference>
<comment type="caution">
    <text evidence="2">The sequence shown here is derived from an EMBL/GenBank/DDBJ whole genome shotgun (WGS) entry which is preliminary data.</text>
</comment>
<feature type="chain" id="PRO_5043885681" evidence="1">
    <location>
        <begin position="20"/>
        <end position="107"/>
    </location>
</feature>
<keyword evidence="1" id="KW-0732">Signal</keyword>
<accession>A0AAU9KAI9</accession>
<dbReference type="Proteomes" id="UP001162131">
    <property type="component" value="Unassembled WGS sequence"/>
</dbReference>
<organism evidence="2 3">
    <name type="scientific">Blepharisma stoltei</name>
    <dbReference type="NCBI Taxonomy" id="1481888"/>
    <lineage>
        <taxon>Eukaryota</taxon>
        <taxon>Sar</taxon>
        <taxon>Alveolata</taxon>
        <taxon>Ciliophora</taxon>
        <taxon>Postciliodesmatophora</taxon>
        <taxon>Heterotrichea</taxon>
        <taxon>Heterotrichida</taxon>
        <taxon>Blepharismidae</taxon>
        <taxon>Blepharisma</taxon>
    </lineage>
</organism>
<feature type="signal peptide" evidence="1">
    <location>
        <begin position="1"/>
        <end position="19"/>
    </location>
</feature>
<dbReference type="AlphaFoldDB" id="A0AAU9KAI9"/>